<evidence type="ECO:0000313" key="1">
    <source>
        <dbReference type="EMBL" id="KAG7304252.1"/>
    </source>
</evidence>
<organism evidence="1 2">
    <name type="scientific">Plutella xylostella</name>
    <name type="common">Diamondback moth</name>
    <name type="synonym">Plutella maculipennis</name>
    <dbReference type="NCBI Taxonomy" id="51655"/>
    <lineage>
        <taxon>Eukaryota</taxon>
        <taxon>Metazoa</taxon>
        <taxon>Ecdysozoa</taxon>
        <taxon>Arthropoda</taxon>
        <taxon>Hexapoda</taxon>
        <taxon>Insecta</taxon>
        <taxon>Pterygota</taxon>
        <taxon>Neoptera</taxon>
        <taxon>Endopterygota</taxon>
        <taxon>Lepidoptera</taxon>
        <taxon>Glossata</taxon>
        <taxon>Ditrysia</taxon>
        <taxon>Yponomeutoidea</taxon>
        <taxon>Plutellidae</taxon>
        <taxon>Plutella</taxon>
    </lineage>
</organism>
<name>A0ABQ7QGB9_PLUXY</name>
<evidence type="ECO:0000313" key="2">
    <source>
        <dbReference type="Proteomes" id="UP000823941"/>
    </source>
</evidence>
<dbReference type="EMBL" id="JAHIBW010000015">
    <property type="protein sequence ID" value="KAG7304252.1"/>
    <property type="molecule type" value="Genomic_DNA"/>
</dbReference>
<gene>
    <name evidence="1" type="ORF">JYU34_011191</name>
</gene>
<keyword evidence="2" id="KW-1185">Reference proteome</keyword>
<reference evidence="1 2" key="1">
    <citation type="submission" date="2021-06" db="EMBL/GenBank/DDBJ databases">
        <title>A haploid diamondback moth (Plutella xylostella L.) genome assembly resolves 31 chromosomes and identifies a diamide resistance mutation.</title>
        <authorList>
            <person name="Ward C.M."/>
            <person name="Perry K.D."/>
            <person name="Baker G."/>
            <person name="Powis K."/>
            <person name="Heckel D.G."/>
            <person name="Baxter S.W."/>
        </authorList>
    </citation>
    <scope>NUCLEOTIDE SEQUENCE [LARGE SCALE GENOMIC DNA]</scope>
    <source>
        <strain evidence="1 2">LV</strain>
        <tissue evidence="1">Single pupa</tissue>
    </source>
</reference>
<sequence>MVKTSQVIGNTPCYIDEATSQFSRVAGALRPPNRRRPVAIRALAAAAEAAFKFKNGTQSYAASSISLIPAGHERDAVFLSQGAVCVFAEEFSLLDKRQGDLRATGRSGCLLSRRPSL</sequence>
<protein>
    <submittedName>
        <fullName evidence="1">Uncharacterized protein</fullName>
    </submittedName>
</protein>
<dbReference type="Proteomes" id="UP000823941">
    <property type="component" value="Chromosome 15"/>
</dbReference>
<accession>A0ABQ7QGB9</accession>
<proteinExistence type="predicted"/>
<comment type="caution">
    <text evidence="1">The sequence shown here is derived from an EMBL/GenBank/DDBJ whole genome shotgun (WGS) entry which is preliminary data.</text>
</comment>